<reference evidence="6" key="1">
    <citation type="submission" date="2018-04" db="EMBL/GenBank/DDBJ databases">
        <title>Whole genome sequencing of Hypsizygus marmoreus.</title>
        <authorList>
            <person name="Choi I.-G."/>
            <person name="Min B."/>
            <person name="Kim J.-G."/>
            <person name="Kim S."/>
            <person name="Oh Y.-L."/>
            <person name="Kong W.-S."/>
            <person name="Park H."/>
            <person name="Jeong J."/>
            <person name="Song E.-S."/>
        </authorList>
    </citation>
    <scope>NUCLEOTIDE SEQUENCE [LARGE SCALE GENOMIC DNA]</scope>
    <source>
        <strain evidence="6">51987-8</strain>
    </source>
</reference>
<organism evidence="6 7">
    <name type="scientific">Hypsizygus marmoreus</name>
    <name type="common">White beech mushroom</name>
    <name type="synonym">Agaricus marmoreus</name>
    <dbReference type="NCBI Taxonomy" id="39966"/>
    <lineage>
        <taxon>Eukaryota</taxon>
        <taxon>Fungi</taxon>
        <taxon>Dikarya</taxon>
        <taxon>Basidiomycota</taxon>
        <taxon>Agaricomycotina</taxon>
        <taxon>Agaricomycetes</taxon>
        <taxon>Agaricomycetidae</taxon>
        <taxon>Agaricales</taxon>
        <taxon>Tricholomatineae</taxon>
        <taxon>Lyophyllaceae</taxon>
        <taxon>Hypsizygus</taxon>
    </lineage>
</organism>
<dbReference type="InterPro" id="IPR009071">
    <property type="entry name" value="HMG_box_dom"/>
</dbReference>
<dbReference type="GO" id="GO:0000978">
    <property type="term" value="F:RNA polymerase II cis-regulatory region sequence-specific DNA binding"/>
    <property type="evidence" value="ECO:0007669"/>
    <property type="project" value="TreeGrafter"/>
</dbReference>
<evidence type="ECO:0000256" key="4">
    <source>
        <dbReference type="SAM" id="MobiDB-lite"/>
    </source>
</evidence>
<dbReference type="CDD" id="cd01389">
    <property type="entry name" value="HMG-box_ROX1-like"/>
    <property type="match status" value="1"/>
</dbReference>
<feature type="compositionally biased region" description="Polar residues" evidence="4">
    <location>
        <begin position="250"/>
        <end position="259"/>
    </location>
</feature>
<dbReference type="GO" id="GO:0005634">
    <property type="term" value="C:nucleus"/>
    <property type="evidence" value="ECO:0007669"/>
    <property type="project" value="UniProtKB-UniRule"/>
</dbReference>
<keyword evidence="3" id="KW-0539">Nucleus</keyword>
<dbReference type="InterPro" id="IPR050140">
    <property type="entry name" value="SRY-related_HMG-box_TF-like"/>
</dbReference>
<comment type="caution">
    <text evidence="6">The sequence shown here is derived from an EMBL/GenBank/DDBJ whole genome shotgun (WGS) entry which is preliminary data.</text>
</comment>
<name>A0A369JL39_HYPMA</name>
<dbReference type="GO" id="GO:0030154">
    <property type="term" value="P:cell differentiation"/>
    <property type="evidence" value="ECO:0007669"/>
    <property type="project" value="TreeGrafter"/>
</dbReference>
<evidence type="ECO:0000256" key="3">
    <source>
        <dbReference type="PROSITE-ProRule" id="PRU00267"/>
    </source>
</evidence>
<accession>A0A369JL39</accession>
<feature type="region of interest" description="Disordered" evidence="4">
    <location>
        <begin position="64"/>
        <end position="87"/>
    </location>
</feature>
<keyword evidence="1 3" id="KW-0238">DNA-binding</keyword>
<dbReference type="SUPFAM" id="SSF47095">
    <property type="entry name" value="HMG-box"/>
    <property type="match status" value="1"/>
</dbReference>
<dbReference type="PROSITE" id="PS50118">
    <property type="entry name" value="HMG_BOX_2"/>
    <property type="match status" value="1"/>
</dbReference>
<sequence length="463" mass="50786">MPAERSKCNRRSGEDVPQLVWTIPVEPTTVYADGTAFNAGGTSVNFDDGPPPLVDPCDFILFPPTDGSPPTRKAAHSKKKPEDHIPRPPNAFILFRSSFIKGQHVPTEVETNHSTLSKIIGLTWKNLPNDERLFWHAKAKAALDEHKRRFPQYAFRPAQGRGKGGEKRKVREVGLKDHKRCAKIAELLVEGKKGQELDIAIQEFDKHHVPEVVTRFEAPLTARMYRRSSSVPVPDSEDGSKGWPSRKSRSASTQPTLTRDSSPDSSPSPETKQEAVSEAACMSSFDQYSFPAQESPSFDLNAFSFDNPSLPTQTYLPCDPLSDSVNPVDSGGILFGTNDNLGNNGCPDLSINTSFLGIDDWNCPSPLSTDSSSMPATPSSFMGSPSPDAYGSYTLESFEHSLAKSFEGHFPTYPSSCDSQYLGVFEADSPSAYPTFEPCSKVHMANQDFVFSAFMASLPEYAL</sequence>
<feature type="region of interest" description="Disordered" evidence="4">
    <location>
        <begin position="227"/>
        <end position="278"/>
    </location>
</feature>
<protein>
    <submittedName>
        <fullName evidence="6">Repressor ROX1</fullName>
    </submittedName>
</protein>
<feature type="domain" description="HMG box" evidence="5">
    <location>
        <begin position="85"/>
        <end position="154"/>
    </location>
</feature>
<evidence type="ECO:0000259" key="5">
    <source>
        <dbReference type="PROSITE" id="PS50118"/>
    </source>
</evidence>
<keyword evidence="2" id="KW-0804">Transcription</keyword>
<dbReference type="STRING" id="39966.A0A369JL39"/>
<dbReference type="InParanoid" id="A0A369JL39"/>
<dbReference type="InterPro" id="IPR036910">
    <property type="entry name" value="HMG_box_dom_sf"/>
</dbReference>
<evidence type="ECO:0000256" key="1">
    <source>
        <dbReference type="ARBA" id="ARBA00023125"/>
    </source>
</evidence>
<feature type="DNA-binding region" description="HMG box" evidence="3">
    <location>
        <begin position="85"/>
        <end position="154"/>
    </location>
</feature>
<dbReference type="EMBL" id="LUEZ02000053">
    <property type="protein sequence ID" value="RDB22042.1"/>
    <property type="molecule type" value="Genomic_DNA"/>
</dbReference>
<dbReference type="Proteomes" id="UP000076154">
    <property type="component" value="Unassembled WGS sequence"/>
</dbReference>
<proteinExistence type="predicted"/>
<gene>
    <name evidence="6" type="primary">ROX1_0</name>
    <name evidence="6" type="ORF">Hypma_010850</name>
</gene>
<dbReference type="AlphaFoldDB" id="A0A369JL39"/>
<dbReference type="PANTHER" id="PTHR10270:SF161">
    <property type="entry name" value="SEX-DETERMINING REGION Y PROTEIN"/>
    <property type="match status" value="1"/>
</dbReference>
<dbReference type="Gene3D" id="1.10.30.10">
    <property type="entry name" value="High mobility group box domain"/>
    <property type="match status" value="1"/>
</dbReference>
<dbReference type="PANTHER" id="PTHR10270">
    <property type="entry name" value="SOX TRANSCRIPTION FACTOR"/>
    <property type="match status" value="1"/>
</dbReference>
<evidence type="ECO:0000313" key="6">
    <source>
        <dbReference type="EMBL" id="RDB22042.1"/>
    </source>
</evidence>
<dbReference type="GO" id="GO:0001228">
    <property type="term" value="F:DNA-binding transcription activator activity, RNA polymerase II-specific"/>
    <property type="evidence" value="ECO:0007669"/>
    <property type="project" value="TreeGrafter"/>
</dbReference>
<evidence type="ECO:0000313" key="7">
    <source>
        <dbReference type="Proteomes" id="UP000076154"/>
    </source>
</evidence>
<keyword evidence="7" id="KW-1185">Reference proteome</keyword>
<evidence type="ECO:0000256" key="2">
    <source>
        <dbReference type="ARBA" id="ARBA00023163"/>
    </source>
</evidence>
<dbReference type="OrthoDB" id="6247875at2759"/>
<dbReference type="Pfam" id="PF00505">
    <property type="entry name" value="HMG_box"/>
    <property type="match status" value="1"/>
</dbReference>
<dbReference type="SMART" id="SM00398">
    <property type="entry name" value="HMG"/>
    <property type="match status" value="1"/>
</dbReference>